<dbReference type="GO" id="GO:0005886">
    <property type="term" value="C:plasma membrane"/>
    <property type="evidence" value="ECO:0007669"/>
    <property type="project" value="TreeGrafter"/>
</dbReference>
<accession>A0AA37DGK8</accession>
<gene>
    <name evidence="10" type="ORF">HMPREF9623_00847</name>
</gene>
<dbReference type="Gene3D" id="1.10.287.130">
    <property type="match status" value="1"/>
</dbReference>
<feature type="transmembrane region" description="Helical" evidence="8">
    <location>
        <begin position="12"/>
        <end position="32"/>
    </location>
</feature>
<dbReference type="InterPro" id="IPR050351">
    <property type="entry name" value="BphY/WalK/GraS-like"/>
</dbReference>
<keyword evidence="8" id="KW-1133">Transmembrane helix</keyword>
<dbReference type="InterPro" id="IPR036890">
    <property type="entry name" value="HATPase_C_sf"/>
</dbReference>
<reference evidence="10 11" key="1">
    <citation type="submission" date="2011-10" db="EMBL/GenBank/DDBJ databases">
        <title>The Genome Sequence of Lachnospiraceae bacterium ACC2.</title>
        <authorList>
            <consortium name="The Broad Institute Genome Sequencing Platform"/>
            <person name="Earl A."/>
            <person name="Ward D."/>
            <person name="Feldgarden M."/>
            <person name="Gevers D."/>
            <person name="Sizova M."/>
            <person name="Hazen A."/>
            <person name="Epstein S."/>
            <person name="Young S.K."/>
            <person name="Zeng Q."/>
            <person name="Gargeya S."/>
            <person name="Fitzgerald M."/>
            <person name="Haas B."/>
            <person name="Abouelleil A."/>
            <person name="Alvarado L."/>
            <person name="Arachchi H.M."/>
            <person name="Berlin A."/>
            <person name="Brown A."/>
            <person name="Chapman S.B."/>
            <person name="Chen Z."/>
            <person name="Dunbar C."/>
            <person name="Freedman E."/>
            <person name="Gearin G."/>
            <person name="Goldberg J."/>
            <person name="Griggs A."/>
            <person name="Gujja S."/>
            <person name="Heiman D."/>
            <person name="Howarth C."/>
            <person name="Larson L."/>
            <person name="Lui A."/>
            <person name="MacDonald P.J.P."/>
            <person name="Montmayeur A."/>
            <person name="Murphy C."/>
            <person name="Neiman D."/>
            <person name="Pearson M."/>
            <person name="Priest M."/>
            <person name="Roberts A."/>
            <person name="Saif S."/>
            <person name="Shea T."/>
            <person name="Shenoy N."/>
            <person name="Sisk P."/>
            <person name="Stolte C."/>
            <person name="Sykes S."/>
            <person name="Wortman J."/>
            <person name="Nusbaum C."/>
            <person name="Birren B."/>
        </authorList>
    </citation>
    <scope>NUCLEOTIDE SEQUENCE [LARGE SCALE GENOMIC DNA]</scope>
    <source>
        <strain evidence="10 11">ACC2</strain>
    </source>
</reference>
<keyword evidence="6" id="KW-0418">Kinase</keyword>
<dbReference type="Proteomes" id="UP000018466">
    <property type="component" value="Unassembled WGS sequence"/>
</dbReference>
<evidence type="ECO:0000256" key="4">
    <source>
        <dbReference type="ARBA" id="ARBA00022553"/>
    </source>
</evidence>
<dbReference type="CDD" id="cd00075">
    <property type="entry name" value="HATPase"/>
    <property type="match status" value="1"/>
</dbReference>
<sequence>MKPLRLLQRRIIATNLAFVLLLLFGILTALFLNARARSLKEAGRYLGAELRFASTFSAHEAASGKPDSNTAPPYGERMQQTYYPYVIFSKSETDGSYTVSTTQDLSLSDTDTSRLQSLLQEIAGKDTDTAQTKPPEKPEESEHLTHAFSSYYYVQGRQGGKRVFLVTSLDNLNASLLLFAAELSGIFLLAGLLVFGLSFFLARMSLRPVEHAFSEQQRFVQDASHELKTPLTVILANLSILKSHPTATIRKEALWIQNTETEAKRMQELTERLLFLAKADAKNMPPRSEVLSLSTLVESTALPFTALAFERKLSLALDISPALSVRGDAQTLAQLLAILLDNALKYAAPGTEVTVRLCRQKKHALLSVHNNGELIPADALPRLFDRFFRVDKSRARAAGGYGLGLSIAKTIANAHGGDIRADSTAEHGTVFTVTLPLSE</sequence>
<evidence type="ECO:0000313" key="10">
    <source>
        <dbReference type="EMBL" id="EHO17248.1"/>
    </source>
</evidence>
<evidence type="ECO:0000259" key="9">
    <source>
        <dbReference type="PROSITE" id="PS50109"/>
    </source>
</evidence>
<dbReference type="GO" id="GO:0016036">
    <property type="term" value="P:cellular response to phosphate starvation"/>
    <property type="evidence" value="ECO:0007669"/>
    <property type="project" value="TreeGrafter"/>
</dbReference>
<dbReference type="Pfam" id="PF02518">
    <property type="entry name" value="HATPase_c"/>
    <property type="match status" value="1"/>
</dbReference>
<keyword evidence="8" id="KW-0812">Transmembrane</keyword>
<keyword evidence="7" id="KW-0902">Two-component regulatory system</keyword>
<keyword evidence="11" id="KW-1185">Reference proteome</keyword>
<dbReference type="InterPro" id="IPR005467">
    <property type="entry name" value="His_kinase_dom"/>
</dbReference>
<evidence type="ECO:0000256" key="7">
    <source>
        <dbReference type="ARBA" id="ARBA00023012"/>
    </source>
</evidence>
<keyword evidence="4" id="KW-0597">Phosphoprotein</keyword>
<comment type="catalytic activity">
    <reaction evidence="1">
        <text>ATP + protein L-histidine = ADP + protein N-phospho-L-histidine.</text>
        <dbReference type="EC" id="2.7.13.3"/>
    </reaction>
</comment>
<name>A0AA37DGK8_9FIRM</name>
<dbReference type="EC" id="2.7.13.3" evidence="3"/>
<proteinExistence type="predicted"/>
<evidence type="ECO:0000256" key="6">
    <source>
        <dbReference type="ARBA" id="ARBA00022777"/>
    </source>
</evidence>
<dbReference type="InterPro" id="IPR003661">
    <property type="entry name" value="HisK_dim/P_dom"/>
</dbReference>
<dbReference type="PRINTS" id="PR00344">
    <property type="entry name" value="BCTRLSENSOR"/>
</dbReference>
<keyword evidence="5" id="KW-0808">Transferase</keyword>
<evidence type="ECO:0000256" key="8">
    <source>
        <dbReference type="SAM" id="Phobius"/>
    </source>
</evidence>
<dbReference type="Pfam" id="PF00512">
    <property type="entry name" value="HisKA"/>
    <property type="match status" value="1"/>
</dbReference>
<dbReference type="GeneID" id="86941810"/>
<organism evidence="10 11">
    <name type="scientific">Stomatobaculum longum</name>
    <dbReference type="NCBI Taxonomy" id="796942"/>
    <lineage>
        <taxon>Bacteria</taxon>
        <taxon>Bacillati</taxon>
        <taxon>Bacillota</taxon>
        <taxon>Clostridia</taxon>
        <taxon>Lachnospirales</taxon>
        <taxon>Lachnospiraceae</taxon>
        <taxon>Stomatobaculum</taxon>
    </lineage>
</organism>
<dbReference type="SMART" id="SM00388">
    <property type="entry name" value="HisKA"/>
    <property type="match status" value="1"/>
</dbReference>
<dbReference type="AlphaFoldDB" id="A0AA37DGK8"/>
<dbReference type="SUPFAM" id="SSF55874">
    <property type="entry name" value="ATPase domain of HSP90 chaperone/DNA topoisomerase II/histidine kinase"/>
    <property type="match status" value="1"/>
</dbReference>
<dbReference type="EMBL" id="AGEL01000006">
    <property type="protein sequence ID" value="EHO17248.1"/>
    <property type="molecule type" value="Genomic_DNA"/>
</dbReference>
<dbReference type="InterPro" id="IPR036097">
    <property type="entry name" value="HisK_dim/P_sf"/>
</dbReference>
<dbReference type="RefSeq" id="WP_009532680.1">
    <property type="nucleotide sequence ID" value="NZ_JH590862.1"/>
</dbReference>
<dbReference type="InterPro" id="IPR003594">
    <property type="entry name" value="HATPase_dom"/>
</dbReference>
<feature type="transmembrane region" description="Helical" evidence="8">
    <location>
        <begin position="176"/>
        <end position="202"/>
    </location>
</feature>
<protein>
    <recommendedName>
        <fullName evidence="3">histidine kinase</fullName>
        <ecNumber evidence="3">2.7.13.3</ecNumber>
    </recommendedName>
</protein>
<evidence type="ECO:0000256" key="3">
    <source>
        <dbReference type="ARBA" id="ARBA00012438"/>
    </source>
</evidence>
<evidence type="ECO:0000313" key="11">
    <source>
        <dbReference type="Proteomes" id="UP000018466"/>
    </source>
</evidence>
<evidence type="ECO:0000256" key="2">
    <source>
        <dbReference type="ARBA" id="ARBA00004370"/>
    </source>
</evidence>
<comment type="caution">
    <text evidence="10">The sequence shown here is derived from an EMBL/GenBank/DDBJ whole genome shotgun (WGS) entry which is preliminary data.</text>
</comment>
<dbReference type="PROSITE" id="PS50109">
    <property type="entry name" value="HIS_KIN"/>
    <property type="match status" value="1"/>
</dbReference>
<evidence type="ECO:0000256" key="1">
    <source>
        <dbReference type="ARBA" id="ARBA00000085"/>
    </source>
</evidence>
<dbReference type="InterPro" id="IPR004358">
    <property type="entry name" value="Sig_transdc_His_kin-like_C"/>
</dbReference>
<dbReference type="PANTHER" id="PTHR45453:SF1">
    <property type="entry name" value="PHOSPHATE REGULON SENSOR PROTEIN PHOR"/>
    <property type="match status" value="1"/>
</dbReference>
<dbReference type="Gene3D" id="3.30.565.10">
    <property type="entry name" value="Histidine kinase-like ATPase, C-terminal domain"/>
    <property type="match status" value="1"/>
</dbReference>
<evidence type="ECO:0000256" key="5">
    <source>
        <dbReference type="ARBA" id="ARBA00022679"/>
    </source>
</evidence>
<dbReference type="GO" id="GO:0000155">
    <property type="term" value="F:phosphorelay sensor kinase activity"/>
    <property type="evidence" value="ECO:0007669"/>
    <property type="project" value="InterPro"/>
</dbReference>
<comment type="subcellular location">
    <subcellularLocation>
        <location evidence="2">Membrane</location>
    </subcellularLocation>
</comment>
<dbReference type="CDD" id="cd00082">
    <property type="entry name" value="HisKA"/>
    <property type="match status" value="1"/>
</dbReference>
<feature type="domain" description="Histidine kinase" evidence="9">
    <location>
        <begin position="222"/>
        <end position="439"/>
    </location>
</feature>
<dbReference type="PANTHER" id="PTHR45453">
    <property type="entry name" value="PHOSPHATE REGULON SENSOR PROTEIN PHOR"/>
    <property type="match status" value="1"/>
</dbReference>
<dbReference type="SUPFAM" id="SSF47384">
    <property type="entry name" value="Homodimeric domain of signal transducing histidine kinase"/>
    <property type="match status" value="1"/>
</dbReference>
<dbReference type="FunFam" id="3.30.565.10:FF:000006">
    <property type="entry name" value="Sensor histidine kinase WalK"/>
    <property type="match status" value="1"/>
</dbReference>
<keyword evidence="8" id="KW-0472">Membrane</keyword>
<dbReference type="SMART" id="SM00387">
    <property type="entry name" value="HATPase_c"/>
    <property type="match status" value="1"/>
</dbReference>
<dbReference type="GO" id="GO:0004721">
    <property type="term" value="F:phosphoprotein phosphatase activity"/>
    <property type="evidence" value="ECO:0007669"/>
    <property type="project" value="TreeGrafter"/>
</dbReference>